<evidence type="ECO:0000313" key="3">
    <source>
        <dbReference type="EMBL" id="OEO33255.1"/>
    </source>
</evidence>
<sequence>MNVTRSASLALAAILLSTSLASAGGIHIPGLGDSGSGGDSHPGDIFHQERPDHDSPDFGSIFNPQPELEVTINDDLFEVLNPPVDVVDLGIDMGNGAPGKGGKAKGAQLSANVKLGAALSCVVSGTPSEFPDDLRIANAGVVALPVGTQFKWKAAGISGVASLGKALQPGKALKLSNVLPGGVEAGTVCSAKAIGL</sequence>
<protein>
    <submittedName>
        <fullName evidence="3">Uncharacterized protein</fullName>
    </submittedName>
</protein>
<evidence type="ECO:0000313" key="4">
    <source>
        <dbReference type="Proteomes" id="UP000095463"/>
    </source>
</evidence>
<keyword evidence="4" id="KW-1185">Reference proteome</keyword>
<comment type="caution">
    <text evidence="3">The sequence shown here is derived from an EMBL/GenBank/DDBJ whole genome shotgun (WGS) entry which is preliminary data.</text>
</comment>
<name>A0A1E5XXF8_9HYPH</name>
<dbReference type="AlphaFoldDB" id="A0A1E5XXF8"/>
<reference evidence="3 4" key="1">
    <citation type="journal article" date="2015" name="Genome Announc.">
        <title>Genome Assemblies of Three Soil-Associated Devosia species: D. insulae, D. limi, and D. soli.</title>
        <authorList>
            <person name="Hassan Y.I."/>
            <person name="Lepp D."/>
            <person name="Zhou T."/>
        </authorList>
    </citation>
    <scope>NUCLEOTIDE SEQUENCE [LARGE SCALE GENOMIC DNA]</scope>
    <source>
        <strain evidence="3 4">DS-56</strain>
    </source>
</reference>
<proteinExistence type="predicted"/>
<keyword evidence="2" id="KW-0732">Signal</keyword>
<dbReference type="OrthoDB" id="8517082at2"/>
<dbReference type="RefSeq" id="WP_069907639.1">
    <property type="nucleotide sequence ID" value="NZ_LAJE02000009.1"/>
</dbReference>
<gene>
    <name evidence="3" type="ORF">VW23_007665</name>
</gene>
<organism evidence="3 4">
    <name type="scientific">Devosia insulae DS-56</name>
    <dbReference type="NCBI Taxonomy" id="1116389"/>
    <lineage>
        <taxon>Bacteria</taxon>
        <taxon>Pseudomonadati</taxon>
        <taxon>Pseudomonadota</taxon>
        <taxon>Alphaproteobacteria</taxon>
        <taxon>Hyphomicrobiales</taxon>
        <taxon>Devosiaceae</taxon>
        <taxon>Devosia</taxon>
    </lineage>
</organism>
<feature type="region of interest" description="Disordered" evidence="1">
    <location>
        <begin position="31"/>
        <end position="58"/>
    </location>
</feature>
<evidence type="ECO:0000256" key="2">
    <source>
        <dbReference type="SAM" id="SignalP"/>
    </source>
</evidence>
<evidence type="ECO:0000256" key="1">
    <source>
        <dbReference type="SAM" id="MobiDB-lite"/>
    </source>
</evidence>
<feature type="chain" id="PRO_5009190701" evidence="2">
    <location>
        <begin position="24"/>
        <end position="196"/>
    </location>
</feature>
<accession>A0A1E5XXF8</accession>
<dbReference type="Proteomes" id="UP000095463">
    <property type="component" value="Unassembled WGS sequence"/>
</dbReference>
<feature type="compositionally biased region" description="Basic and acidic residues" evidence="1">
    <location>
        <begin position="41"/>
        <end position="56"/>
    </location>
</feature>
<feature type="signal peptide" evidence="2">
    <location>
        <begin position="1"/>
        <end position="23"/>
    </location>
</feature>
<dbReference type="EMBL" id="LAJE02000009">
    <property type="protein sequence ID" value="OEO33255.1"/>
    <property type="molecule type" value="Genomic_DNA"/>
</dbReference>